<evidence type="ECO:0000313" key="3">
    <source>
        <dbReference type="EMBL" id="MBB5713478.1"/>
    </source>
</evidence>
<name>A0A7W9BA92_9SPHN</name>
<keyword evidence="3" id="KW-0378">Hydrolase</keyword>
<accession>A0A7W9BA92</accession>
<dbReference type="EMBL" id="JACIJK010000001">
    <property type="protein sequence ID" value="MBB5713478.1"/>
    <property type="molecule type" value="Genomic_DNA"/>
</dbReference>
<reference evidence="3 4" key="1">
    <citation type="submission" date="2020-08" db="EMBL/GenBank/DDBJ databases">
        <title>Genomic Encyclopedia of Type Strains, Phase IV (KMG-IV): sequencing the most valuable type-strain genomes for metagenomic binning, comparative biology and taxonomic classification.</title>
        <authorList>
            <person name="Goeker M."/>
        </authorList>
    </citation>
    <scope>NUCLEOTIDE SEQUENCE [LARGE SCALE GENOMIC DNA]</scope>
    <source>
        <strain evidence="3 4">DSM 100044</strain>
    </source>
</reference>
<dbReference type="Proteomes" id="UP000546200">
    <property type="component" value="Unassembled WGS sequence"/>
</dbReference>
<comment type="caution">
    <text evidence="3">The sequence shown here is derived from an EMBL/GenBank/DDBJ whole genome shotgun (WGS) entry which is preliminary data.</text>
</comment>
<gene>
    <name evidence="3" type="ORF">FHS94_000297</name>
</gene>
<dbReference type="InterPro" id="IPR011105">
    <property type="entry name" value="Cell_wall_hydrolase_SleB"/>
</dbReference>
<proteinExistence type="predicted"/>
<dbReference type="GO" id="GO:0016787">
    <property type="term" value="F:hydrolase activity"/>
    <property type="evidence" value="ECO:0007669"/>
    <property type="project" value="UniProtKB-KW"/>
</dbReference>
<dbReference type="Gene3D" id="1.10.10.2520">
    <property type="entry name" value="Cell wall hydrolase SleB, domain 1"/>
    <property type="match status" value="1"/>
</dbReference>
<organism evidence="3 4">
    <name type="scientific">Sphingomonas aerophila</name>
    <dbReference type="NCBI Taxonomy" id="1344948"/>
    <lineage>
        <taxon>Bacteria</taxon>
        <taxon>Pseudomonadati</taxon>
        <taxon>Pseudomonadota</taxon>
        <taxon>Alphaproteobacteria</taxon>
        <taxon>Sphingomonadales</taxon>
        <taxon>Sphingomonadaceae</taxon>
        <taxon>Sphingomonas</taxon>
    </lineage>
</organism>
<feature type="chain" id="PRO_5031450957" evidence="1">
    <location>
        <begin position="29"/>
        <end position="227"/>
    </location>
</feature>
<dbReference type="InterPro" id="IPR042047">
    <property type="entry name" value="SleB_dom1"/>
</dbReference>
<dbReference type="AlphaFoldDB" id="A0A7W9BA92"/>
<keyword evidence="4" id="KW-1185">Reference proteome</keyword>
<dbReference type="Pfam" id="PF07486">
    <property type="entry name" value="Hydrolase_2"/>
    <property type="match status" value="1"/>
</dbReference>
<dbReference type="RefSeq" id="WP_184053784.1">
    <property type="nucleotide sequence ID" value="NZ_JACIJK010000001.1"/>
</dbReference>
<evidence type="ECO:0000256" key="1">
    <source>
        <dbReference type="SAM" id="SignalP"/>
    </source>
</evidence>
<feature type="domain" description="Cell wall hydrolase SleB" evidence="2">
    <location>
        <begin position="124"/>
        <end position="226"/>
    </location>
</feature>
<keyword evidence="1" id="KW-0732">Signal</keyword>
<protein>
    <submittedName>
        <fullName evidence="3">Spore germination cell wall hydrolase CwlJ-like protein</fullName>
    </submittedName>
</protein>
<evidence type="ECO:0000259" key="2">
    <source>
        <dbReference type="Pfam" id="PF07486"/>
    </source>
</evidence>
<feature type="signal peptide" evidence="1">
    <location>
        <begin position="1"/>
        <end position="28"/>
    </location>
</feature>
<sequence>MSLFSRAAAFAAGALVLLGLAQSAPGLAAEFNRAGLSADTISPALPAPSTDPVLVTSPTTLTPDTDVANTAPARSFDPAAATTVDAATPDKFRSLADAVAAQDVAAADESLRCLASAIYFESKGEPVAGQLAVAEVIINRAHSGRFASDVCGVVKQRGQFSFVRGGAIPSVDTARPSYRTALAVAKVAMSEAWESDAEGALFFHARRVAPSGRFIRVASIGNHIFYR</sequence>
<evidence type="ECO:0000313" key="4">
    <source>
        <dbReference type="Proteomes" id="UP000546200"/>
    </source>
</evidence>